<keyword evidence="1" id="KW-0472">Membrane</keyword>
<reference evidence="3 4" key="1">
    <citation type="journal article" date="2019" name="Nat. Commun.">
        <title>A new type of DNA phosphorothioation-based antiviral system in archaea.</title>
        <authorList>
            <person name="Xiong L."/>
            <person name="Liu S."/>
            <person name="Chen S."/>
            <person name="Xiao Y."/>
            <person name="Zhu B."/>
            <person name="Gao Y."/>
            <person name="Zhang Y."/>
            <person name="Chen B."/>
            <person name="Luo J."/>
            <person name="Deng Z."/>
            <person name="Chen X."/>
            <person name="Wang L."/>
            <person name="Chen S."/>
        </authorList>
    </citation>
    <scope>NUCLEOTIDE SEQUENCE [LARGE SCALE GENOMIC DNA]</scope>
    <source>
        <strain evidence="3 4">CBA1105</strain>
    </source>
</reference>
<dbReference type="KEGG" id="hsn:DV733_16005"/>
<sequence length="180" mass="20434">MSDSDQELSRNEIFDLLSNSRRRYVLSYLTNNPDEVTLQDLSRQIAASENDCDVEDVTQKQQKRIYVSLYQTHIPRLSEAGVLSHDDSTGHLTLQRRANEIVPYLERDNTTRRPWHWYYLAVVGASTVAFVVTVLDAGPFATVSDTLVVIGIILAFALLTIAKIYSQRSVVRKPPGPRRQ</sequence>
<dbReference type="Proteomes" id="UP000296706">
    <property type="component" value="Chromosome"/>
</dbReference>
<protein>
    <recommendedName>
        <fullName evidence="2">DUF7344 domain-containing protein</fullName>
    </recommendedName>
</protein>
<evidence type="ECO:0000313" key="3">
    <source>
        <dbReference type="EMBL" id="QCC52641.1"/>
    </source>
</evidence>
<accession>A0A4D6HG80</accession>
<organism evidence="3 4">
    <name type="scientific">Halapricum salinum</name>
    <dbReference type="NCBI Taxonomy" id="1457250"/>
    <lineage>
        <taxon>Archaea</taxon>
        <taxon>Methanobacteriati</taxon>
        <taxon>Methanobacteriota</taxon>
        <taxon>Stenosarchaea group</taxon>
        <taxon>Halobacteria</taxon>
        <taxon>Halobacteriales</taxon>
        <taxon>Haloarculaceae</taxon>
        <taxon>Halapricum</taxon>
    </lineage>
</organism>
<feature type="domain" description="DUF7344" evidence="2">
    <location>
        <begin position="14"/>
        <end position="91"/>
    </location>
</feature>
<dbReference type="OrthoDB" id="331021at2157"/>
<evidence type="ECO:0000259" key="2">
    <source>
        <dbReference type="Pfam" id="PF24035"/>
    </source>
</evidence>
<dbReference type="RefSeq" id="WP_049992967.1">
    <property type="nucleotide sequence ID" value="NZ_CP031310.1"/>
</dbReference>
<dbReference type="AlphaFoldDB" id="A0A4D6HG80"/>
<dbReference type="Pfam" id="PF24035">
    <property type="entry name" value="DUF7344"/>
    <property type="match status" value="1"/>
</dbReference>
<keyword evidence="1" id="KW-0812">Transmembrane</keyword>
<feature type="transmembrane region" description="Helical" evidence="1">
    <location>
        <begin position="117"/>
        <end position="135"/>
    </location>
</feature>
<dbReference type="GeneID" id="39849394"/>
<feature type="transmembrane region" description="Helical" evidence="1">
    <location>
        <begin position="147"/>
        <end position="165"/>
    </location>
</feature>
<keyword evidence="4" id="KW-1185">Reference proteome</keyword>
<evidence type="ECO:0000313" key="4">
    <source>
        <dbReference type="Proteomes" id="UP000296706"/>
    </source>
</evidence>
<gene>
    <name evidence="3" type="ORF">DV733_16005</name>
</gene>
<evidence type="ECO:0000256" key="1">
    <source>
        <dbReference type="SAM" id="Phobius"/>
    </source>
</evidence>
<proteinExistence type="predicted"/>
<dbReference type="EMBL" id="CP031310">
    <property type="protein sequence ID" value="QCC52641.1"/>
    <property type="molecule type" value="Genomic_DNA"/>
</dbReference>
<dbReference type="InterPro" id="IPR055768">
    <property type="entry name" value="DUF7344"/>
</dbReference>
<name>A0A4D6HG80_9EURY</name>
<keyword evidence="1" id="KW-1133">Transmembrane helix</keyword>